<evidence type="ECO:0000256" key="13">
    <source>
        <dbReference type="ARBA" id="ARBA00031538"/>
    </source>
</evidence>
<dbReference type="OrthoDB" id="9780552at2"/>
<feature type="transmembrane region" description="Helical" evidence="18">
    <location>
        <begin position="7"/>
        <end position="25"/>
    </location>
</feature>
<evidence type="ECO:0000256" key="7">
    <source>
        <dbReference type="ARBA" id="ARBA00022927"/>
    </source>
</evidence>
<dbReference type="NCBIfam" id="TIGR03592">
    <property type="entry name" value="yidC_oxa1_cterm"/>
    <property type="match status" value="1"/>
</dbReference>
<keyword evidence="5" id="KW-1003">Cell membrane</keyword>
<feature type="transmembrane region" description="Helical" evidence="18">
    <location>
        <begin position="235"/>
        <end position="259"/>
    </location>
</feature>
<dbReference type="EMBL" id="QYZP01000001">
    <property type="protein sequence ID" value="RJN32407.1"/>
    <property type="molecule type" value="Genomic_DNA"/>
</dbReference>
<dbReference type="GO" id="GO:0005886">
    <property type="term" value="C:plasma membrane"/>
    <property type="evidence" value="ECO:0007669"/>
    <property type="project" value="UniProtKB-SubCell"/>
</dbReference>
<keyword evidence="8 18" id="KW-1133">Transmembrane helix</keyword>
<evidence type="ECO:0000256" key="18">
    <source>
        <dbReference type="SAM" id="Phobius"/>
    </source>
</evidence>
<proteinExistence type="inferred from homology"/>
<protein>
    <recommendedName>
        <fullName evidence="3">Membrane protein insertase YidC</fullName>
    </recommendedName>
    <alternativeName>
        <fullName evidence="15">Foldase YidC</fullName>
    </alternativeName>
    <alternativeName>
        <fullName evidence="14">Membrane integrase YidC</fullName>
    </alternativeName>
    <alternativeName>
        <fullName evidence="13">Membrane protein YidC</fullName>
    </alternativeName>
</protein>
<dbReference type="Proteomes" id="UP000266615">
    <property type="component" value="Unassembled WGS sequence"/>
</dbReference>
<feature type="compositionally biased region" description="Basic and acidic residues" evidence="17">
    <location>
        <begin position="302"/>
        <end position="315"/>
    </location>
</feature>
<evidence type="ECO:0000313" key="21">
    <source>
        <dbReference type="Proteomes" id="UP000266615"/>
    </source>
</evidence>
<dbReference type="GO" id="GO:0032977">
    <property type="term" value="F:membrane insertase activity"/>
    <property type="evidence" value="ECO:0007669"/>
    <property type="project" value="InterPro"/>
</dbReference>
<evidence type="ECO:0000259" key="19">
    <source>
        <dbReference type="Pfam" id="PF02096"/>
    </source>
</evidence>
<evidence type="ECO:0000256" key="10">
    <source>
        <dbReference type="ARBA" id="ARBA00023186"/>
    </source>
</evidence>
<accession>A0A3A4FBB9</accession>
<dbReference type="RefSeq" id="WP_119901453.1">
    <property type="nucleotide sequence ID" value="NZ_QYZP01000001.1"/>
</dbReference>
<keyword evidence="10" id="KW-0143">Chaperone</keyword>
<dbReference type="InterPro" id="IPR047196">
    <property type="entry name" value="YidC_ALB_C"/>
</dbReference>
<dbReference type="NCBIfam" id="NF002350">
    <property type="entry name" value="PRK01315.1"/>
    <property type="match status" value="1"/>
</dbReference>
<dbReference type="PANTHER" id="PTHR12428:SF65">
    <property type="entry name" value="CYTOCHROME C OXIDASE ASSEMBLY PROTEIN COX18, MITOCHONDRIAL"/>
    <property type="match status" value="1"/>
</dbReference>
<evidence type="ECO:0000256" key="6">
    <source>
        <dbReference type="ARBA" id="ARBA00022692"/>
    </source>
</evidence>
<feature type="compositionally biased region" description="Basic residues" evidence="17">
    <location>
        <begin position="325"/>
        <end position="337"/>
    </location>
</feature>
<dbReference type="AlphaFoldDB" id="A0A3A4FBB9"/>
<keyword evidence="9 18" id="KW-0472">Membrane</keyword>
<evidence type="ECO:0000313" key="20">
    <source>
        <dbReference type="EMBL" id="RJN32407.1"/>
    </source>
</evidence>
<feature type="transmembrane region" description="Helical" evidence="18">
    <location>
        <begin position="185"/>
        <end position="210"/>
    </location>
</feature>
<dbReference type="PANTHER" id="PTHR12428">
    <property type="entry name" value="OXA1"/>
    <property type="match status" value="1"/>
</dbReference>
<keyword evidence="4" id="KW-0813">Transport</keyword>
<dbReference type="InterPro" id="IPR028055">
    <property type="entry name" value="YidC/Oxa/ALB_C"/>
</dbReference>
<keyword evidence="21" id="KW-1185">Reference proteome</keyword>
<evidence type="ECO:0000256" key="14">
    <source>
        <dbReference type="ARBA" id="ARBA00033245"/>
    </source>
</evidence>
<dbReference type="Pfam" id="PF02096">
    <property type="entry name" value="60KD_IMP"/>
    <property type="match status" value="1"/>
</dbReference>
<reference evidence="20 21" key="1">
    <citation type="submission" date="2018-09" db="EMBL/GenBank/DDBJ databases">
        <title>Nesterenkonia natronophila sp. nov., an alkaliphilic actinobacteriume isolated from a soda lake, and emended description of the genus Nesterenkonia.</title>
        <authorList>
            <person name="Menes R.J."/>
            <person name="Iriarte A."/>
        </authorList>
    </citation>
    <scope>NUCLEOTIDE SEQUENCE [LARGE SCALE GENOMIC DNA]</scope>
    <source>
        <strain evidence="20 21">M8</strain>
    </source>
</reference>
<keyword evidence="6 16" id="KW-0812">Transmembrane</keyword>
<gene>
    <name evidence="20" type="primary">yidC</name>
    <name evidence="20" type="ORF">D3250_00685</name>
</gene>
<dbReference type="CDD" id="cd20070">
    <property type="entry name" value="5TM_YidC_Alb3"/>
    <property type="match status" value="1"/>
</dbReference>
<dbReference type="InterPro" id="IPR001708">
    <property type="entry name" value="YidC/ALB3/OXA1/COX18"/>
</dbReference>
<evidence type="ECO:0000256" key="5">
    <source>
        <dbReference type="ARBA" id="ARBA00022475"/>
    </source>
</evidence>
<evidence type="ECO:0000256" key="1">
    <source>
        <dbReference type="ARBA" id="ARBA00004651"/>
    </source>
</evidence>
<evidence type="ECO:0000256" key="11">
    <source>
        <dbReference type="ARBA" id="ARBA00025034"/>
    </source>
</evidence>
<comment type="similarity">
    <text evidence="2">Belongs to the OXA1/ALB3/YidC family. Type 1 subfamily.</text>
</comment>
<dbReference type="GO" id="GO:0051205">
    <property type="term" value="P:protein insertion into membrane"/>
    <property type="evidence" value="ECO:0007669"/>
    <property type="project" value="TreeGrafter"/>
</dbReference>
<feature type="region of interest" description="Disordered" evidence="17">
    <location>
        <begin position="294"/>
        <end position="337"/>
    </location>
</feature>
<evidence type="ECO:0000256" key="3">
    <source>
        <dbReference type="ARBA" id="ARBA00015325"/>
    </source>
</evidence>
<dbReference type="GO" id="GO:0015031">
    <property type="term" value="P:protein transport"/>
    <property type="evidence" value="ECO:0007669"/>
    <property type="project" value="UniProtKB-KW"/>
</dbReference>
<keyword evidence="7" id="KW-0653">Protein transport</keyword>
<evidence type="ECO:0000256" key="4">
    <source>
        <dbReference type="ARBA" id="ARBA00022448"/>
    </source>
</evidence>
<comment type="subunit">
    <text evidence="12">Interacts with the Sec translocase complex via SecD. Specifically interacts with transmembrane segments of nascent integral membrane proteins during membrane integration.</text>
</comment>
<evidence type="ECO:0000256" key="15">
    <source>
        <dbReference type="ARBA" id="ARBA00033342"/>
    </source>
</evidence>
<evidence type="ECO:0000256" key="2">
    <source>
        <dbReference type="ARBA" id="ARBA00010527"/>
    </source>
</evidence>
<comment type="caution">
    <text evidence="20">The sequence shown here is derived from an EMBL/GenBank/DDBJ whole genome shotgun (WGS) entry which is preliminary data.</text>
</comment>
<sequence length="337" mass="37721">MAFLDTIMWPFTWAVSFILSAWHSLLTMLGMPEGSGWNWALSILLLVLVIRIILIPLFVRQIKSQRGMQIIQPELQKLQAKYKGKKDPVSRQAQVAEQQALFKRNKVNPFMTCLPILAQMPIFLALFWTLNRIGGSGRMGTGDVDYEEEGYYALSSSEVTSFASSRIFGVGMPDTLLGAVQGDPALMGGTVAVIALTTVMIIMMVSTQFFTQKQLMSKNMSEAALQGQFAQTQKIMLYALPLVFIFGGVYFPVGVLIYWTATNFWTMGQQWWVIRNNPTPGSLAEKELNLRRAAKGLPPIGEEARKAREDAEKPKGQHKGPTAQPKKKKKKKKKGQR</sequence>
<organism evidence="20 21">
    <name type="scientific">Nesterenkonia natronophila</name>
    <dbReference type="NCBI Taxonomy" id="2174932"/>
    <lineage>
        <taxon>Bacteria</taxon>
        <taxon>Bacillati</taxon>
        <taxon>Actinomycetota</taxon>
        <taxon>Actinomycetes</taxon>
        <taxon>Micrococcales</taxon>
        <taxon>Micrococcaceae</taxon>
        <taxon>Nesterenkonia</taxon>
    </lineage>
</organism>
<evidence type="ECO:0000256" key="16">
    <source>
        <dbReference type="RuleBase" id="RU003945"/>
    </source>
</evidence>
<evidence type="ECO:0000256" key="9">
    <source>
        <dbReference type="ARBA" id="ARBA00023136"/>
    </source>
</evidence>
<comment type="function">
    <text evidence="11">Required for the insertion and/or proper folding and/or complex formation of integral membrane proteins into the membrane. Involved in integration of membrane proteins that insert both dependently and independently of the Sec translocase complex, as well as at least some lipoproteins. Aids folding of multispanning membrane proteins.</text>
</comment>
<evidence type="ECO:0000256" key="12">
    <source>
        <dbReference type="ARBA" id="ARBA00026028"/>
    </source>
</evidence>
<evidence type="ECO:0000256" key="8">
    <source>
        <dbReference type="ARBA" id="ARBA00022989"/>
    </source>
</evidence>
<evidence type="ECO:0000256" key="17">
    <source>
        <dbReference type="SAM" id="MobiDB-lite"/>
    </source>
</evidence>
<feature type="transmembrane region" description="Helical" evidence="18">
    <location>
        <begin position="37"/>
        <end position="59"/>
    </location>
</feature>
<name>A0A3A4FBB9_9MICC</name>
<feature type="domain" description="Membrane insertase YidC/Oxa/ALB C-terminal" evidence="19">
    <location>
        <begin position="39"/>
        <end position="274"/>
    </location>
</feature>
<comment type="subcellular location">
    <subcellularLocation>
        <location evidence="1">Cell membrane</location>
        <topology evidence="1">Multi-pass membrane protein</topology>
    </subcellularLocation>
    <subcellularLocation>
        <location evidence="16">Membrane</location>
        <topology evidence="16">Multi-pass membrane protein</topology>
    </subcellularLocation>
</comment>
<feature type="transmembrane region" description="Helical" evidence="18">
    <location>
        <begin position="110"/>
        <end position="130"/>
    </location>
</feature>